<dbReference type="InterPro" id="IPR010096">
    <property type="entry name" value="NADH-Q_OxRdtase_suN/2"/>
</dbReference>
<evidence type="ECO:0000256" key="5">
    <source>
        <dbReference type="HAMAP-Rule" id="MF_00445"/>
    </source>
</evidence>
<keyword evidence="5" id="KW-0813">Transport</keyword>
<feature type="transmembrane region" description="Helical" evidence="5">
    <location>
        <begin position="410"/>
        <end position="430"/>
    </location>
</feature>
<name>A0AAD3AVQ7_FRATT</name>
<feature type="domain" description="NADH:quinone oxidoreductase/Mrp antiporter transmembrane" evidence="7">
    <location>
        <begin position="126"/>
        <end position="424"/>
    </location>
</feature>
<evidence type="ECO:0000256" key="4">
    <source>
        <dbReference type="ARBA" id="ARBA00023136"/>
    </source>
</evidence>
<feature type="transmembrane region" description="Helical" evidence="5">
    <location>
        <begin position="6"/>
        <end position="30"/>
    </location>
</feature>
<dbReference type="NCBIfam" id="TIGR01770">
    <property type="entry name" value="NDH_I_N"/>
    <property type="match status" value="1"/>
</dbReference>
<dbReference type="GO" id="GO:0005886">
    <property type="term" value="C:plasma membrane"/>
    <property type="evidence" value="ECO:0007669"/>
    <property type="project" value="UniProtKB-SubCell"/>
</dbReference>
<keyword evidence="4 5" id="KW-0472">Membrane</keyword>
<feature type="transmembrane region" description="Helical" evidence="5">
    <location>
        <begin position="163"/>
        <end position="185"/>
    </location>
</feature>
<sequence length="485" mass="53198">MIMSLSILYILPEILLALGVIVVMFSGLFLHGKIRNINYIFFQVFTLLALIATFAKEYLIQTTGSAFEGQVVFSGFAYTLQLVILVLAVFVALYSRDYVKDRKISDGDFYTLLMLCVLGAMVLTAAHSLVTIYVGLELLSLPMYALIAIYRDSGKGLEAAIKYFVLGAIASALLLFGMSFVYGMTGKLDITEIANVLAHGNFAGLQQQFLLVCLVMMIATFLFKLGAFPFHMWLPDVYQGAPNAVANIVATIPKVAAFAMLVNILFVGFPSLKDSWIYLFRIIGILSIFFGSLVALSQTNVKRLLGYSTVSQIGFVLLATTLNPQGYALTAASFYVIVYVFTTLAVFGVLTTISVGGYEVQDLNDLKGFNTKDSWLAFILLIVLFSMAGIPPFGGFIAKLFVVMGLINDGNYFLACFVLFMAVIASFYYVRVIKTMYFDDPDNDETVKPPLTSLIALSINGLVLLFLGIMPMLLLGVLTQVTNVI</sequence>
<accession>A0AAD3AVQ7</accession>
<feature type="transmembrane region" description="Helical" evidence="5">
    <location>
        <begin position="275"/>
        <end position="297"/>
    </location>
</feature>
<dbReference type="Pfam" id="PF00361">
    <property type="entry name" value="Proton_antipo_M"/>
    <property type="match status" value="1"/>
</dbReference>
<comment type="function">
    <text evidence="5">NDH-1 shuttles electrons from NADH, via FMN and iron-sulfur (Fe-S) centers, to quinones in the respiratory chain. The immediate electron acceptor for the enzyme in this species is believed to be ubiquinone. Couples the redox reaction to proton translocation (for every two electrons transferred, four hydrogen ions are translocated across the cytoplasmic membrane), and thus conserves the redox energy in a proton gradient.</text>
</comment>
<evidence type="ECO:0000313" key="9">
    <source>
        <dbReference type="Proteomes" id="UP000023806"/>
    </source>
</evidence>
<dbReference type="Proteomes" id="UP000023806">
    <property type="component" value="Unassembled WGS sequence"/>
</dbReference>
<evidence type="ECO:0000313" key="8">
    <source>
        <dbReference type="EMBL" id="EZK41931.1"/>
    </source>
</evidence>
<evidence type="ECO:0000259" key="7">
    <source>
        <dbReference type="Pfam" id="PF00361"/>
    </source>
</evidence>
<gene>
    <name evidence="5" type="primary">nuoN</name>
    <name evidence="8" type="ORF">P250_02113</name>
</gene>
<comment type="subcellular location">
    <subcellularLocation>
        <location evidence="5">Cell membrane</location>
        <topology evidence="5">Multi-pass membrane protein</topology>
    </subcellularLocation>
    <subcellularLocation>
        <location evidence="1">Endomembrane system</location>
        <topology evidence="1">Multi-pass membrane protein</topology>
    </subcellularLocation>
    <subcellularLocation>
        <location evidence="6">Membrane</location>
        <topology evidence="6">Multi-pass membrane protein</topology>
    </subcellularLocation>
</comment>
<dbReference type="GO" id="GO:0048038">
    <property type="term" value="F:quinone binding"/>
    <property type="evidence" value="ECO:0007669"/>
    <property type="project" value="UniProtKB-KW"/>
</dbReference>
<feature type="transmembrane region" description="Helical" evidence="5">
    <location>
        <begin position="107"/>
        <end position="126"/>
    </location>
</feature>
<keyword evidence="2 5" id="KW-0812">Transmembrane</keyword>
<feature type="transmembrane region" description="Helical" evidence="5">
    <location>
        <begin position="244"/>
        <end position="269"/>
    </location>
</feature>
<dbReference type="GO" id="GO:0050136">
    <property type="term" value="F:NADH dehydrogenase (quinone) (non-electrogenic) activity"/>
    <property type="evidence" value="ECO:0007669"/>
    <property type="project" value="UniProtKB-UniRule"/>
</dbReference>
<feature type="transmembrane region" description="Helical" evidence="5">
    <location>
        <begin position="334"/>
        <end position="355"/>
    </location>
</feature>
<evidence type="ECO:0000256" key="6">
    <source>
        <dbReference type="RuleBase" id="RU000320"/>
    </source>
</evidence>
<proteinExistence type="inferred from homology"/>
<dbReference type="EC" id="7.1.1.-" evidence="5"/>
<dbReference type="AlphaFoldDB" id="A0AAD3AVQ7"/>
<feature type="transmembrane region" description="Helical" evidence="5">
    <location>
        <begin position="37"/>
        <end position="55"/>
    </location>
</feature>
<comment type="catalytic activity">
    <reaction evidence="5">
        <text>a quinone + NADH + 5 H(+)(in) = a quinol + NAD(+) + 4 H(+)(out)</text>
        <dbReference type="Rhea" id="RHEA:57888"/>
        <dbReference type="ChEBI" id="CHEBI:15378"/>
        <dbReference type="ChEBI" id="CHEBI:24646"/>
        <dbReference type="ChEBI" id="CHEBI:57540"/>
        <dbReference type="ChEBI" id="CHEBI:57945"/>
        <dbReference type="ChEBI" id="CHEBI:132124"/>
    </reaction>
</comment>
<dbReference type="PANTHER" id="PTHR22773">
    <property type="entry name" value="NADH DEHYDROGENASE"/>
    <property type="match status" value="1"/>
</dbReference>
<comment type="similarity">
    <text evidence="5">Belongs to the complex I subunit 2 family.</text>
</comment>
<keyword evidence="5" id="KW-0520">NAD</keyword>
<comment type="subunit">
    <text evidence="5">NDH-1 is composed of 14 different subunits. Subunits NuoA, H, J, K, L, M, N constitute the membrane sector of the complex.</text>
</comment>
<reference evidence="8 9" key="1">
    <citation type="submission" date="2014-03" db="EMBL/GenBank/DDBJ databases">
        <title>The Genome Sequence of Francisella tularensis subsp. tularensis str. SCHU S4 substr. FSC043.</title>
        <authorList>
            <consortium name="The Broad Institute Genomics Platform"/>
            <consortium name="The Broad Institute Genome Sequencing Center for Infectious Disease"/>
            <person name="Chapman S.B."/>
            <person name="Guina T."/>
            <person name="Gelhaus C."/>
            <person name="Comer J."/>
            <person name="Sellati T."/>
            <person name="Sjostedt A."/>
            <person name="Young S.K."/>
            <person name="Zeng Q."/>
            <person name="Gargeya S."/>
            <person name="Abouelleil A."/>
            <person name="Alvarado L."/>
            <person name="Chapman S.B."/>
            <person name="Gainer-Dewar J."/>
            <person name="Goldberg J."/>
            <person name="Griggs A."/>
            <person name="Gujja S."/>
            <person name="Hansen M."/>
            <person name="Howarth C."/>
            <person name="Imamovic A."/>
            <person name="Larimer J."/>
            <person name="Murphy C."/>
            <person name="Naylor J."/>
            <person name="Pearson M."/>
            <person name="Poon T.W."/>
            <person name="Priest M."/>
            <person name="Roberts A."/>
            <person name="Saif S."/>
            <person name="Shea T."/>
            <person name="Sykes S."/>
            <person name="Wortman J."/>
            <person name="Nusbaum C."/>
            <person name="Birren B."/>
        </authorList>
    </citation>
    <scope>NUCLEOTIDE SEQUENCE [LARGE SCALE GENOMIC DNA]</scope>
    <source>
        <strain evidence="8 9">Schu S4</strain>
    </source>
</reference>
<protein>
    <recommendedName>
        <fullName evidence="5">NADH-quinone oxidoreductase subunit N</fullName>
        <ecNumber evidence="5">7.1.1.-</ecNumber>
    </recommendedName>
    <alternativeName>
        <fullName evidence="5">NADH dehydrogenase I subunit N</fullName>
    </alternativeName>
    <alternativeName>
        <fullName evidence="5">NDH-1 subunit N</fullName>
    </alternativeName>
</protein>
<keyword evidence="5" id="KW-1003">Cell membrane</keyword>
<dbReference type="InterPro" id="IPR001750">
    <property type="entry name" value="ND/Mrp_TM"/>
</dbReference>
<dbReference type="HAMAP" id="MF_00445">
    <property type="entry name" value="NDH1_NuoN_1"/>
    <property type="match status" value="1"/>
</dbReference>
<feature type="transmembrane region" description="Helical" evidence="5">
    <location>
        <begin position="75"/>
        <end position="95"/>
    </location>
</feature>
<dbReference type="GO" id="GO:0042773">
    <property type="term" value="P:ATP synthesis coupled electron transport"/>
    <property type="evidence" value="ECO:0007669"/>
    <property type="project" value="InterPro"/>
</dbReference>
<feature type="transmembrane region" description="Helical" evidence="5">
    <location>
        <begin position="451"/>
        <end position="478"/>
    </location>
</feature>
<comment type="caution">
    <text evidence="8">The sequence shown here is derived from an EMBL/GenBank/DDBJ whole genome shotgun (WGS) entry which is preliminary data.</text>
</comment>
<dbReference type="PRINTS" id="PR01434">
    <property type="entry name" value="NADHDHGNASE5"/>
</dbReference>
<evidence type="ECO:0000256" key="2">
    <source>
        <dbReference type="ARBA" id="ARBA00022692"/>
    </source>
</evidence>
<keyword evidence="3 5" id="KW-1133">Transmembrane helix</keyword>
<feature type="transmembrane region" description="Helical" evidence="5">
    <location>
        <begin position="304"/>
        <end position="322"/>
    </location>
</feature>
<keyword evidence="5" id="KW-0874">Quinone</keyword>
<feature type="transmembrane region" description="Helical" evidence="5">
    <location>
        <begin position="205"/>
        <end position="223"/>
    </location>
</feature>
<keyword evidence="5" id="KW-1278">Translocase</keyword>
<organism evidence="8 9">
    <name type="scientific">Francisella tularensis subsp. tularensis str. SCHU S4 substr. FSC237</name>
    <dbReference type="NCBI Taxonomy" id="1341660"/>
    <lineage>
        <taxon>Bacteria</taxon>
        <taxon>Pseudomonadati</taxon>
        <taxon>Pseudomonadota</taxon>
        <taxon>Gammaproteobacteria</taxon>
        <taxon>Thiotrichales</taxon>
        <taxon>Francisellaceae</taxon>
        <taxon>Francisella</taxon>
    </lineage>
</organism>
<dbReference type="GO" id="GO:0008137">
    <property type="term" value="F:NADH dehydrogenase (ubiquinone) activity"/>
    <property type="evidence" value="ECO:0007669"/>
    <property type="project" value="InterPro"/>
</dbReference>
<feature type="transmembrane region" description="Helical" evidence="5">
    <location>
        <begin position="375"/>
        <end position="398"/>
    </location>
</feature>
<evidence type="ECO:0000256" key="3">
    <source>
        <dbReference type="ARBA" id="ARBA00022989"/>
    </source>
</evidence>
<evidence type="ECO:0000256" key="1">
    <source>
        <dbReference type="ARBA" id="ARBA00004127"/>
    </source>
</evidence>
<keyword evidence="5" id="KW-0830">Ubiquinone</keyword>
<dbReference type="EMBL" id="JIDS01000001">
    <property type="protein sequence ID" value="EZK41931.1"/>
    <property type="molecule type" value="Genomic_DNA"/>
</dbReference>
<dbReference type="GO" id="GO:0012505">
    <property type="term" value="C:endomembrane system"/>
    <property type="evidence" value="ECO:0007669"/>
    <property type="project" value="UniProtKB-SubCell"/>
</dbReference>